<accession>A0AB36SRV2</accession>
<protein>
    <submittedName>
        <fullName evidence="1">Uncharacterized protein</fullName>
    </submittedName>
</protein>
<name>A0AB36SRV2_9BACI</name>
<dbReference type="EMBL" id="NUAJ01000007">
    <property type="protein sequence ID" value="PEN56145.1"/>
    <property type="molecule type" value="Genomic_DNA"/>
</dbReference>
<evidence type="ECO:0000313" key="1">
    <source>
        <dbReference type="EMBL" id="PEN56145.1"/>
    </source>
</evidence>
<dbReference type="AlphaFoldDB" id="A0AB36SRV2"/>
<proteinExistence type="predicted"/>
<organism evidence="1 2">
    <name type="scientific">Bacillus toyonensis</name>
    <dbReference type="NCBI Taxonomy" id="155322"/>
    <lineage>
        <taxon>Bacteria</taxon>
        <taxon>Bacillati</taxon>
        <taxon>Bacillota</taxon>
        <taxon>Bacilli</taxon>
        <taxon>Bacillales</taxon>
        <taxon>Bacillaceae</taxon>
        <taxon>Bacillus</taxon>
        <taxon>Bacillus cereus group</taxon>
    </lineage>
</organism>
<reference evidence="1 2" key="1">
    <citation type="submission" date="2017-09" db="EMBL/GenBank/DDBJ databases">
        <title>Large-scale bioinformatics analysis of Bacillus genomes uncovers conserved roles of natural products in bacterial physiology.</title>
        <authorList>
            <consortium name="Agbiome Team Llc"/>
            <person name="Bleich R.M."/>
            <person name="Kirk G.J."/>
            <person name="Santa Maria K.C."/>
            <person name="Allen S.E."/>
            <person name="Farag S."/>
            <person name="Shank E.A."/>
            <person name="Bowers A."/>
        </authorList>
    </citation>
    <scope>NUCLEOTIDE SEQUENCE [LARGE SCALE GENOMIC DNA]</scope>
    <source>
        <strain evidence="1 2">AFS027958</strain>
    </source>
</reference>
<dbReference type="Proteomes" id="UP000220934">
    <property type="component" value="Unassembled WGS sequence"/>
</dbReference>
<evidence type="ECO:0000313" key="2">
    <source>
        <dbReference type="Proteomes" id="UP000220934"/>
    </source>
</evidence>
<gene>
    <name evidence="1" type="ORF">CN596_09525</name>
</gene>
<sequence>MMLGREFCFTLLSINLSNTRSTEYSFEILLVFRLWGCRFFTISFSVKYVKDIKKLLHSHLELKEESRSKLERYSPLVLLKI</sequence>
<comment type="caution">
    <text evidence="1">The sequence shown here is derived from an EMBL/GenBank/DDBJ whole genome shotgun (WGS) entry which is preliminary data.</text>
</comment>